<gene>
    <name evidence="1" type="ORF">LPJ66_011097</name>
</gene>
<accession>A0ACC1I6D1</accession>
<keyword evidence="2" id="KW-1185">Reference proteome</keyword>
<dbReference type="EMBL" id="JANBPG010003192">
    <property type="protein sequence ID" value="KAJ1882861.1"/>
    <property type="molecule type" value="Genomic_DNA"/>
</dbReference>
<comment type="caution">
    <text evidence="1">The sequence shown here is derived from an EMBL/GenBank/DDBJ whole genome shotgun (WGS) entry which is preliminary data.</text>
</comment>
<proteinExistence type="predicted"/>
<reference evidence="1" key="1">
    <citation type="submission" date="2022-07" db="EMBL/GenBank/DDBJ databases">
        <title>Phylogenomic reconstructions and comparative analyses of Kickxellomycotina fungi.</title>
        <authorList>
            <person name="Reynolds N.K."/>
            <person name="Stajich J.E."/>
            <person name="Barry K."/>
            <person name="Grigoriev I.V."/>
            <person name="Crous P."/>
            <person name="Smith M.E."/>
        </authorList>
    </citation>
    <scope>NUCLEOTIDE SEQUENCE</scope>
    <source>
        <strain evidence="1">Benny 63K</strain>
    </source>
</reference>
<organism evidence="1 2">
    <name type="scientific">Kickxella alabastrina</name>
    <dbReference type="NCBI Taxonomy" id="61397"/>
    <lineage>
        <taxon>Eukaryota</taxon>
        <taxon>Fungi</taxon>
        <taxon>Fungi incertae sedis</taxon>
        <taxon>Zoopagomycota</taxon>
        <taxon>Kickxellomycotina</taxon>
        <taxon>Kickxellomycetes</taxon>
        <taxon>Kickxellales</taxon>
        <taxon>Kickxellaceae</taxon>
        <taxon>Kickxella</taxon>
    </lineage>
</organism>
<evidence type="ECO:0000313" key="2">
    <source>
        <dbReference type="Proteomes" id="UP001150581"/>
    </source>
</evidence>
<name>A0ACC1I6D1_9FUNG</name>
<sequence>MFRQLFLKKSIVSFGAQQRPLTAAFIYAGRITATTTTTSGTINHHYQHHQSLHTSSSSTHGRIPRDSYNDDNDSDTNDSAGVSDLQHEEFCKRFSKIIQAAKMNPLEPLPVDEGVRRADEQLAGVLEEMFAKIKVEVTPELLERRRVLREKYPALFKDISDEDLDSK</sequence>
<dbReference type="Proteomes" id="UP001150581">
    <property type="component" value="Unassembled WGS sequence"/>
</dbReference>
<evidence type="ECO:0000313" key="1">
    <source>
        <dbReference type="EMBL" id="KAJ1882861.1"/>
    </source>
</evidence>
<protein>
    <submittedName>
        <fullName evidence="1">Uncharacterized protein</fullName>
    </submittedName>
</protein>